<dbReference type="Proteomes" id="UP000177610">
    <property type="component" value="Unassembled WGS sequence"/>
</dbReference>
<accession>A0A1F5N7H9</accession>
<dbReference type="InterPro" id="IPR016134">
    <property type="entry name" value="Dockerin_dom"/>
</dbReference>
<dbReference type="AlphaFoldDB" id="A0A1F5N7H9"/>
<dbReference type="STRING" id="1817821.A2717_00050"/>
<dbReference type="GO" id="GO:0000272">
    <property type="term" value="P:polysaccharide catabolic process"/>
    <property type="evidence" value="ECO:0007669"/>
    <property type="project" value="InterPro"/>
</dbReference>
<dbReference type="InterPro" id="IPR036439">
    <property type="entry name" value="Dockerin_dom_sf"/>
</dbReference>
<dbReference type="Gene3D" id="1.10.1330.10">
    <property type="entry name" value="Dockerin domain"/>
    <property type="match status" value="1"/>
</dbReference>
<sequence>MVKNRITILLVPLLLMPSFASATLLQSNNLTHLGSFKVPYVSDAYYGFDYSGTALSYNPTNNSLFMVGHPWYQKVGEISIPEIGGQATVIQSLTDALEGKMGLISDPGANVQLGGTFPWGDKLIISAYVYYDGNGTTVLSHFIRPKDLSVTGQVQGPFRVGSPLGAGFYAGPMASIPSNWQAALGGPMITGQCCLPIIGRTSLGPAAFSFDPDNISDTGAKPLVYYPLTNPTLGDGDPTTQDYSLADTAKYMVMPEGSDSVLFFGKHGAGDYCYGYGTSDPALHGTFAEDGNRYCYDPTGSSKGIHTYPYSVQVWAYDANELAKVVRGEKQPWEVLPYSTWTIPGLSSIEPLGLAYDSASQKLYLSMFAADYTYPKIEVFQINSLTPTPPPPPTPIKGDINLDHIVNSIDYSILNSDWFTTNSRSDLNSDGLVNAIDYSMLNANWFRTW</sequence>
<evidence type="ECO:0000313" key="3">
    <source>
        <dbReference type="EMBL" id="OGE73597.1"/>
    </source>
</evidence>
<dbReference type="GO" id="GO:0004553">
    <property type="term" value="F:hydrolase activity, hydrolyzing O-glycosyl compounds"/>
    <property type="evidence" value="ECO:0007669"/>
    <property type="project" value="InterPro"/>
</dbReference>
<protein>
    <recommendedName>
        <fullName evidence="2">Dockerin domain-containing protein</fullName>
    </recommendedName>
</protein>
<evidence type="ECO:0000313" key="4">
    <source>
        <dbReference type="Proteomes" id="UP000177610"/>
    </source>
</evidence>
<comment type="caution">
    <text evidence="3">The sequence shown here is derived from an EMBL/GenBank/DDBJ whole genome shotgun (WGS) entry which is preliminary data.</text>
</comment>
<name>A0A1F5N7H9_9BACT</name>
<dbReference type="CDD" id="cd14256">
    <property type="entry name" value="Dockerin_I"/>
    <property type="match status" value="1"/>
</dbReference>
<dbReference type="SUPFAM" id="SSF63446">
    <property type="entry name" value="Type I dockerin domain"/>
    <property type="match status" value="1"/>
</dbReference>
<dbReference type="Pfam" id="PF00404">
    <property type="entry name" value="Dockerin_1"/>
    <property type="match status" value="1"/>
</dbReference>
<evidence type="ECO:0000259" key="2">
    <source>
        <dbReference type="PROSITE" id="PS51766"/>
    </source>
</evidence>
<keyword evidence="1" id="KW-0732">Signal</keyword>
<dbReference type="InterPro" id="IPR002105">
    <property type="entry name" value="Dockerin_1_rpt"/>
</dbReference>
<proteinExistence type="predicted"/>
<feature type="signal peptide" evidence="1">
    <location>
        <begin position="1"/>
        <end position="22"/>
    </location>
</feature>
<feature type="domain" description="Dockerin" evidence="2">
    <location>
        <begin position="393"/>
        <end position="449"/>
    </location>
</feature>
<organism evidence="3 4">
    <name type="scientific">Candidatus Doudnabacteria bacterium RIFCSPHIGHO2_01_FULL_41_86</name>
    <dbReference type="NCBI Taxonomy" id="1817821"/>
    <lineage>
        <taxon>Bacteria</taxon>
        <taxon>Candidatus Doudnaibacteriota</taxon>
    </lineage>
</organism>
<gene>
    <name evidence="3" type="ORF">A2717_00050</name>
</gene>
<dbReference type="PROSITE" id="PS51766">
    <property type="entry name" value="DOCKERIN"/>
    <property type="match status" value="1"/>
</dbReference>
<feature type="chain" id="PRO_5009520093" description="Dockerin domain-containing protein" evidence="1">
    <location>
        <begin position="23"/>
        <end position="449"/>
    </location>
</feature>
<dbReference type="EMBL" id="MFEH01000006">
    <property type="protein sequence ID" value="OGE73597.1"/>
    <property type="molecule type" value="Genomic_DNA"/>
</dbReference>
<reference evidence="3 4" key="1">
    <citation type="journal article" date="2016" name="Nat. Commun.">
        <title>Thousands of microbial genomes shed light on interconnected biogeochemical processes in an aquifer system.</title>
        <authorList>
            <person name="Anantharaman K."/>
            <person name="Brown C.T."/>
            <person name="Hug L.A."/>
            <person name="Sharon I."/>
            <person name="Castelle C.J."/>
            <person name="Probst A.J."/>
            <person name="Thomas B.C."/>
            <person name="Singh A."/>
            <person name="Wilkins M.J."/>
            <person name="Karaoz U."/>
            <person name="Brodie E.L."/>
            <person name="Williams K.H."/>
            <person name="Hubbard S.S."/>
            <person name="Banfield J.F."/>
        </authorList>
    </citation>
    <scope>NUCLEOTIDE SEQUENCE [LARGE SCALE GENOMIC DNA]</scope>
</reference>
<evidence type="ECO:0000256" key="1">
    <source>
        <dbReference type="SAM" id="SignalP"/>
    </source>
</evidence>